<dbReference type="InterPro" id="IPR029058">
    <property type="entry name" value="AB_hydrolase_fold"/>
</dbReference>
<dbReference type="EMBL" id="KN817576">
    <property type="protein sequence ID" value="KJA19613.1"/>
    <property type="molecule type" value="Genomic_DNA"/>
</dbReference>
<dbReference type="Proteomes" id="UP000054270">
    <property type="component" value="Unassembled WGS sequence"/>
</dbReference>
<evidence type="ECO:0000256" key="3">
    <source>
        <dbReference type="ARBA" id="ARBA00047591"/>
    </source>
</evidence>
<keyword evidence="8" id="KW-1185">Reference proteome</keyword>
<name>A0A0D2M8I3_HYPSF</name>
<dbReference type="Gene3D" id="3.40.50.1820">
    <property type="entry name" value="alpha/beta hydrolase"/>
    <property type="match status" value="1"/>
</dbReference>
<evidence type="ECO:0000313" key="8">
    <source>
        <dbReference type="Proteomes" id="UP000054270"/>
    </source>
</evidence>
<keyword evidence="1" id="KW-1015">Disulfide bond</keyword>
<gene>
    <name evidence="7" type="ORF">HYPSUDRAFT_44174</name>
</gene>
<dbReference type="OrthoDB" id="426718at2759"/>
<dbReference type="InterPro" id="IPR002921">
    <property type="entry name" value="Fungal_lipase-type"/>
</dbReference>
<dbReference type="GO" id="GO:0006629">
    <property type="term" value="P:lipid metabolic process"/>
    <property type="evidence" value="ECO:0007669"/>
    <property type="project" value="InterPro"/>
</dbReference>
<dbReference type="AlphaFoldDB" id="A0A0D2M8I3"/>
<organism evidence="7 8">
    <name type="scientific">Hypholoma sublateritium (strain FD-334 SS-4)</name>
    <dbReference type="NCBI Taxonomy" id="945553"/>
    <lineage>
        <taxon>Eukaryota</taxon>
        <taxon>Fungi</taxon>
        <taxon>Dikarya</taxon>
        <taxon>Basidiomycota</taxon>
        <taxon>Agaricomycotina</taxon>
        <taxon>Agaricomycetes</taxon>
        <taxon>Agaricomycetidae</taxon>
        <taxon>Agaricales</taxon>
        <taxon>Agaricineae</taxon>
        <taxon>Strophariaceae</taxon>
        <taxon>Hypholoma</taxon>
    </lineage>
</organism>
<feature type="domain" description="Fungal lipase-type" evidence="6">
    <location>
        <begin position="101"/>
        <end position="240"/>
    </location>
</feature>
<feature type="chain" id="PRO_5002258575" description="Fungal lipase-type domain-containing protein" evidence="5">
    <location>
        <begin position="21"/>
        <end position="299"/>
    </location>
</feature>
<evidence type="ECO:0000256" key="4">
    <source>
        <dbReference type="ARBA" id="ARBA00048461"/>
    </source>
</evidence>
<comment type="similarity">
    <text evidence="2">Belongs to the AB hydrolase superfamily. Lipase family. Class 3 subfamily.</text>
</comment>
<comment type="catalytic activity">
    <reaction evidence="4">
        <text>a monoacylglycerol + H2O = glycerol + a fatty acid + H(+)</text>
        <dbReference type="Rhea" id="RHEA:15245"/>
        <dbReference type="ChEBI" id="CHEBI:15377"/>
        <dbReference type="ChEBI" id="CHEBI:15378"/>
        <dbReference type="ChEBI" id="CHEBI:17408"/>
        <dbReference type="ChEBI" id="CHEBI:17754"/>
        <dbReference type="ChEBI" id="CHEBI:28868"/>
    </reaction>
</comment>
<proteinExistence type="inferred from homology"/>
<evidence type="ECO:0000256" key="2">
    <source>
        <dbReference type="ARBA" id="ARBA00043996"/>
    </source>
</evidence>
<dbReference type="PANTHER" id="PTHR45856:SF25">
    <property type="entry name" value="FUNGAL LIPASE-LIKE DOMAIN-CONTAINING PROTEIN"/>
    <property type="match status" value="1"/>
</dbReference>
<reference evidence="8" key="1">
    <citation type="submission" date="2014-04" db="EMBL/GenBank/DDBJ databases">
        <title>Evolutionary Origins and Diversification of the Mycorrhizal Mutualists.</title>
        <authorList>
            <consortium name="DOE Joint Genome Institute"/>
            <consortium name="Mycorrhizal Genomics Consortium"/>
            <person name="Kohler A."/>
            <person name="Kuo A."/>
            <person name="Nagy L.G."/>
            <person name="Floudas D."/>
            <person name="Copeland A."/>
            <person name="Barry K.W."/>
            <person name="Cichocki N."/>
            <person name="Veneault-Fourrey C."/>
            <person name="LaButti K."/>
            <person name="Lindquist E.A."/>
            <person name="Lipzen A."/>
            <person name="Lundell T."/>
            <person name="Morin E."/>
            <person name="Murat C."/>
            <person name="Riley R."/>
            <person name="Ohm R."/>
            <person name="Sun H."/>
            <person name="Tunlid A."/>
            <person name="Henrissat B."/>
            <person name="Grigoriev I.V."/>
            <person name="Hibbett D.S."/>
            <person name="Martin F."/>
        </authorList>
    </citation>
    <scope>NUCLEOTIDE SEQUENCE [LARGE SCALE GENOMIC DNA]</scope>
    <source>
        <strain evidence="8">FD-334 SS-4</strain>
    </source>
</reference>
<dbReference type="STRING" id="945553.A0A0D2M8I3"/>
<dbReference type="Pfam" id="PF01764">
    <property type="entry name" value="Lipase_3"/>
    <property type="match status" value="1"/>
</dbReference>
<feature type="signal peptide" evidence="5">
    <location>
        <begin position="1"/>
        <end position="20"/>
    </location>
</feature>
<comment type="catalytic activity">
    <reaction evidence="3">
        <text>a diacylglycerol + H2O = a monoacylglycerol + a fatty acid + H(+)</text>
        <dbReference type="Rhea" id="RHEA:32731"/>
        <dbReference type="ChEBI" id="CHEBI:15377"/>
        <dbReference type="ChEBI" id="CHEBI:15378"/>
        <dbReference type="ChEBI" id="CHEBI:17408"/>
        <dbReference type="ChEBI" id="CHEBI:18035"/>
        <dbReference type="ChEBI" id="CHEBI:28868"/>
    </reaction>
</comment>
<dbReference type="CDD" id="cd00519">
    <property type="entry name" value="Lipase_3"/>
    <property type="match status" value="1"/>
</dbReference>
<accession>A0A0D2M8I3</accession>
<dbReference type="PANTHER" id="PTHR45856">
    <property type="entry name" value="ALPHA/BETA-HYDROLASES SUPERFAMILY PROTEIN"/>
    <property type="match status" value="1"/>
</dbReference>
<dbReference type="InterPro" id="IPR051218">
    <property type="entry name" value="Sec_MonoDiacylglyc_Lipase"/>
</dbReference>
<protein>
    <recommendedName>
        <fullName evidence="6">Fungal lipase-type domain-containing protein</fullName>
    </recommendedName>
</protein>
<keyword evidence="5" id="KW-0732">Signal</keyword>
<evidence type="ECO:0000259" key="6">
    <source>
        <dbReference type="Pfam" id="PF01764"/>
    </source>
</evidence>
<dbReference type="SUPFAM" id="SSF53474">
    <property type="entry name" value="alpha/beta-Hydrolases"/>
    <property type="match status" value="1"/>
</dbReference>
<evidence type="ECO:0000313" key="7">
    <source>
        <dbReference type="EMBL" id="KJA19613.1"/>
    </source>
</evidence>
<dbReference type="OMA" id="GCEVHDG"/>
<sequence>MVFAAGILVTLLAGVAHISASPILESRQSVTAVSTTVVTSYKRYTYYASAAYCKPAATLAWSCGANCDANTGFTAIASGGDGSSTQYWYVGYDSALQSVIVGFQGTEVSKILPVVTDLTFALKSLDSTLFPGLSISIKTHDGFGDAHAKSATAVLAAVKTGLSKYATTKVSVVGHSLGGAIAIISTGYLSLNLPSTTTIKTVTYGAPRVGNEAFVTWVNALSDMTRINNKKDIVPIVPGRSLGFTVTENELHINSDNVWESCPGADNTDTNCIVGAVPNIFSGNTSDHMGPYDGVTIGC</sequence>
<evidence type="ECO:0000256" key="5">
    <source>
        <dbReference type="SAM" id="SignalP"/>
    </source>
</evidence>
<evidence type="ECO:0000256" key="1">
    <source>
        <dbReference type="ARBA" id="ARBA00023157"/>
    </source>
</evidence>